<dbReference type="Gene3D" id="3.40.1090.10">
    <property type="entry name" value="Cytosolic phospholipase A2 catalytic domain"/>
    <property type="match status" value="2"/>
</dbReference>
<dbReference type="Pfam" id="PF19143">
    <property type="entry name" value="Omp85_2"/>
    <property type="match status" value="1"/>
</dbReference>
<dbReference type="InterPro" id="IPR043864">
    <property type="entry name" value="Omp85-like_dom"/>
</dbReference>
<sequence>MNRVILFLTIMGLLASSVANAQDTKSEKPTLPQGKKPKVALVLSGGGAKGLAHIPTLQALDSLGIVPDLVVGNSMGSIVGALYAMGYSGDSIHGILQKTNWDELMSGGISLQNVSPEEKAEFGRYAIEMDWVEGNLRLGNFLVNDQSLREFISILTFPVYDVTDFDDLEIPFRALATDIVNGKEVVLNKGSLALAMRASMSIPGVFQAVPYEETLLIDGGLLNNFPVDVAKNMGADIIIGSDVGDKPFTKETLNKIPKLMSQATMLNSNIKRPENRALCDILIDHSGKLSYSTADFNKANILYEDGKKALSEKIDTLTALSTMLKQYEQRTVSAPKKRGKFSLDTITYNGISKENFALVKAHANIEVDTLYYIEDVIAGVNRAMGTTLFTQIAYDLDIDENEVALHLNGVERSPHQLKGGLHYDGYHGIGVVFNYTGRNIIGNASRTLITADIAEQPKLRLQYQKNFGHDRNWWWRAELYGQQLKQKVFLKGEYVENVRNRYHLFDNQANWNISPLRSYIGIGLKYDNTNIKPTVNPEFNENLFKFSYYNNYDIELYAHYDYNSMNQVHFATKGTHLKSYLGRSLYGNLNVVFTDNTIPDYDGATNGFTRLGIDADKRFGLSDKVVTVLGLSGHFIFEDTKTGDEILFSDATLNSKYFLGGNVNAARSAYHVFPGLQEEELVVSQFIKLTIAMQINAMNNIYITPHINAASIGFGDFGDYINNAINSDAKWSEAAESSYLISTGTTFSYNSLLGPINFDVSWVNNIDKLRFFIGIGFHLNASN</sequence>
<dbReference type="STRING" id="797419.SAMN05216556_11015"/>
<accession>A0A1M6P6P2</accession>
<name>A0A1M6P6P2_9FLAO</name>
<evidence type="ECO:0000256" key="3">
    <source>
        <dbReference type="ARBA" id="ARBA00023098"/>
    </source>
</evidence>
<dbReference type="RefSeq" id="WP_234946506.1">
    <property type="nucleotide sequence ID" value="NZ_FNNS01000010.1"/>
</dbReference>
<dbReference type="SUPFAM" id="SSF52151">
    <property type="entry name" value="FabD/lysophospholipase-like"/>
    <property type="match status" value="1"/>
</dbReference>
<feature type="domain" description="PNPLA" evidence="6">
    <location>
        <begin position="41"/>
        <end position="231"/>
    </location>
</feature>
<evidence type="ECO:0000256" key="4">
    <source>
        <dbReference type="PROSITE-ProRule" id="PRU01161"/>
    </source>
</evidence>
<dbReference type="Pfam" id="PF01734">
    <property type="entry name" value="Patatin"/>
    <property type="match status" value="1"/>
</dbReference>
<evidence type="ECO:0000313" key="8">
    <source>
        <dbReference type="Proteomes" id="UP000184172"/>
    </source>
</evidence>
<dbReference type="GO" id="GO:0016042">
    <property type="term" value="P:lipid catabolic process"/>
    <property type="evidence" value="ECO:0007669"/>
    <property type="project" value="UniProtKB-UniRule"/>
</dbReference>
<dbReference type="PANTHER" id="PTHR14226:SF29">
    <property type="entry name" value="NEUROPATHY TARGET ESTERASE SWS"/>
    <property type="match status" value="1"/>
</dbReference>
<keyword evidence="2 4" id="KW-0442">Lipid degradation</keyword>
<evidence type="ECO:0000313" key="7">
    <source>
        <dbReference type="EMBL" id="SHK03583.1"/>
    </source>
</evidence>
<evidence type="ECO:0000256" key="5">
    <source>
        <dbReference type="SAM" id="SignalP"/>
    </source>
</evidence>
<dbReference type="GO" id="GO:0016787">
    <property type="term" value="F:hydrolase activity"/>
    <property type="evidence" value="ECO:0007669"/>
    <property type="project" value="UniProtKB-UniRule"/>
</dbReference>
<keyword evidence="8" id="KW-1185">Reference proteome</keyword>
<dbReference type="InterPro" id="IPR016035">
    <property type="entry name" value="Acyl_Trfase/lysoPLipase"/>
</dbReference>
<evidence type="ECO:0000256" key="1">
    <source>
        <dbReference type="ARBA" id="ARBA00022801"/>
    </source>
</evidence>
<reference evidence="8" key="1">
    <citation type="submission" date="2016-11" db="EMBL/GenBank/DDBJ databases">
        <authorList>
            <person name="Varghese N."/>
            <person name="Submissions S."/>
        </authorList>
    </citation>
    <scope>NUCLEOTIDE SEQUENCE [LARGE SCALE GENOMIC DNA]</scope>
    <source>
        <strain evidence="8">DSM 26349</strain>
    </source>
</reference>
<dbReference type="Gene3D" id="2.40.160.50">
    <property type="entry name" value="membrane protein fhac: a member of the omp85/tpsb transporter family"/>
    <property type="match status" value="1"/>
</dbReference>
<keyword evidence="3 4" id="KW-0443">Lipid metabolism</keyword>
<feature type="signal peptide" evidence="5">
    <location>
        <begin position="1"/>
        <end position="21"/>
    </location>
</feature>
<dbReference type="EMBL" id="FQYV01000043">
    <property type="protein sequence ID" value="SHK03583.1"/>
    <property type="molecule type" value="Genomic_DNA"/>
</dbReference>
<dbReference type="Proteomes" id="UP000184172">
    <property type="component" value="Unassembled WGS sequence"/>
</dbReference>
<feature type="active site" description="Proton acceptor" evidence="4">
    <location>
        <position position="218"/>
    </location>
</feature>
<dbReference type="InterPro" id="IPR002641">
    <property type="entry name" value="PNPLA_dom"/>
</dbReference>
<feature type="short sequence motif" description="GXGXXG" evidence="4">
    <location>
        <begin position="45"/>
        <end position="50"/>
    </location>
</feature>
<feature type="short sequence motif" description="GXSXG" evidence="4">
    <location>
        <begin position="72"/>
        <end position="76"/>
    </location>
</feature>
<organism evidence="7 8">
    <name type="scientific">Aequorivita viscosa</name>
    <dbReference type="NCBI Taxonomy" id="797419"/>
    <lineage>
        <taxon>Bacteria</taxon>
        <taxon>Pseudomonadati</taxon>
        <taxon>Bacteroidota</taxon>
        <taxon>Flavobacteriia</taxon>
        <taxon>Flavobacteriales</taxon>
        <taxon>Flavobacteriaceae</taxon>
        <taxon>Aequorivita</taxon>
    </lineage>
</organism>
<keyword evidence="5" id="KW-0732">Signal</keyword>
<dbReference type="PANTHER" id="PTHR14226">
    <property type="entry name" value="NEUROPATHY TARGET ESTERASE/SWISS CHEESE D.MELANOGASTER"/>
    <property type="match status" value="1"/>
</dbReference>
<evidence type="ECO:0000256" key="2">
    <source>
        <dbReference type="ARBA" id="ARBA00022963"/>
    </source>
</evidence>
<dbReference type="PROSITE" id="PS51635">
    <property type="entry name" value="PNPLA"/>
    <property type="match status" value="1"/>
</dbReference>
<feature type="chain" id="PRO_5009919977" evidence="5">
    <location>
        <begin position="22"/>
        <end position="783"/>
    </location>
</feature>
<dbReference type="InterPro" id="IPR050301">
    <property type="entry name" value="NTE"/>
</dbReference>
<evidence type="ECO:0000259" key="6">
    <source>
        <dbReference type="PROSITE" id="PS51635"/>
    </source>
</evidence>
<keyword evidence="1 4" id="KW-0378">Hydrolase</keyword>
<gene>
    <name evidence="7" type="ORF">SAMN04487908_1432</name>
</gene>
<dbReference type="AlphaFoldDB" id="A0A1M6P6P2"/>
<feature type="active site" description="Nucleophile" evidence="4">
    <location>
        <position position="74"/>
    </location>
</feature>
<feature type="short sequence motif" description="DGA/G" evidence="4">
    <location>
        <begin position="218"/>
        <end position="220"/>
    </location>
</feature>
<dbReference type="CDD" id="cd07205">
    <property type="entry name" value="Pat_PNPLA6_PNPLA7_NTE1_like"/>
    <property type="match status" value="1"/>
</dbReference>
<protein>
    <submittedName>
        <fullName evidence="7">NTE family protein</fullName>
    </submittedName>
</protein>
<proteinExistence type="predicted"/>